<evidence type="ECO:0000256" key="1">
    <source>
        <dbReference type="SAM" id="Phobius"/>
    </source>
</evidence>
<keyword evidence="3" id="KW-1185">Reference proteome</keyword>
<evidence type="ECO:0000313" key="2">
    <source>
        <dbReference type="EMBL" id="CAH1058322.1"/>
    </source>
</evidence>
<gene>
    <name evidence="2" type="ORF">PAECIP111894_04496</name>
</gene>
<reference evidence="2" key="1">
    <citation type="submission" date="2021-12" db="EMBL/GenBank/DDBJ databases">
        <authorList>
            <person name="Criscuolo A."/>
        </authorList>
    </citation>
    <scope>NUCLEOTIDE SEQUENCE</scope>
    <source>
        <strain evidence="2">CIP111894</strain>
    </source>
</reference>
<protein>
    <recommendedName>
        <fullName evidence="4">ABC transmembrane type-1 domain-containing protein</fullName>
    </recommendedName>
</protein>
<evidence type="ECO:0000313" key="3">
    <source>
        <dbReference type="Proteomes" id="UP000838749"/>
    </source>
</evidence>
<dbReference type="Proteomes" id="UP000838749">
    <property type="component" value="Unassembled WGS sequence"/>
</dbReference>
<dbReference type="RefSeq" id="WP_234539999.1">
    <property type="nucleotide sequence ID" value="NZ_CAKMAB010000032.1"/>
</dbReference>
<name>A0ABN8FMA1_9BACL</name>
<feature type="transmembrane region" description="Helical" evidence="1">
    <location>
        <begin position="21"/>
        <end position="47"/>
    </location>
</feature>
<evidence type="ECO:0008006" key="4">
    <source>
        <dbReference type="Google" id="ProtNLM"/>
    </source>
</evidence>
<dbReference type="EMBL" id="CAKMAB010000032">
    <property type="protein sequence ID" value="CAH1058322.1"/>
    <property type="molecule type" value="Genomic_DNA"/>
</dbReference>
<keyword evidence="1" id="KW-0472">Membrane</keyword>
<proteinExistence type="predicted"/>
<accession>A0ABN8FMA1</accession>
<organism evidence="2 3">
    <name type="scientific">Paenibacillus pseudetheri</name>
    <dbReference type="NCBI Taxonomy" id="2897682"/>
    <lineage>
        <taxon>Bacteria</taxon>
        <taxon>Bacillati</taxon>
        <taxon>Bacillota</taxon>
        <taxon>Bacilli</taxon>
        <taxon>Bacillales</taxon>
        <taxon>Paenibacillaceae</taxon>
        <taxon>Paenibacillus</taxon>
    </lineage>
</organism>
<keyword evidence="1" id="KW-0812">Transmembrane</keyword>
<keyword evidence="1" id="KW-1133">Transmembrane helix</keyword>
<sequence length="70" mass="7590">MSKTKTGMSRLLEIAGEKRGLLILSGVLSSVSAVLMLVPFLSVYFILAELLRHATSSCGAYLVMTNVSKW</sequence>
<comment type="caution">
    <text evidence="2">The sequence shown here is derived from an EMBL/GenBank/DDBJ whole genome shotgun (WGS) entry which is preliminary data.</text>
</comment>